<comment type="caution">
    <text evidence="2">The sequence shown here is derived from an EMBL/GenBank/DDBJ whole genome shotgun (WGS) entry which is preliminary data.</text>
</comment>
<evidence type="ECO:0000313" key="2">
    <source>
        <dbReference type="EMBL" id="GFE64362.1"/>
    </source>
</evidence>
<protein>
    <submittedName>
        <fullName evidence="2">Uncharacterized protein</fullName>
    </submittedName>
</protein>
<feature type="region of interest" description="Disordered" evidence="1">
    <location>
        <begin position="1"/>
        <end position="24"/>
    </location>
</feature>
<feature type="compositionally biased region" description="Basic residues" evidence="1">
    <location>
        <begin position="8"/>
        <end position="20"/>
    </location>
</feature>
<dbReference type="Proteomes" id="UP000436822">
    <property type="component" value="Unassembled WGS sequence"/>
</dbReference>
<evidence type="ECO:0000256" key="1">
    <source>
        <dbReference type="SAM" id="MobiDB-lite"/>
    </source>
</evidence>
<reference evidence="2 3" key="1">
    <citation type="submission" date="2019-12" db="EMBL/GenBank/DDBJ databases">
        <title>Litoreibacter badius sp. nov., a novel bacteriochlorophyll a-containing bacterium in the genus Litoreibacter.</title>
        <authorList>
            <person name="Kanamuro M."/>
            <person name="Takabe Y."/>
            <person name="Mori K."/>
            <person name="Takaichi S."/>
            <person name="Hanada S."/>
        </authorList>
    </citation>
    <scope>NUCLEOTIDE SEQUENCE [LARGE SCALE GENOMIC DNA]</scope>
    <source>
        <strain evidence="2 3">K6</strain>
    </source>
</reference>
<accession>A0A6N6JGL9</accession>
<keyword evidence="3" id="KW-1185">Reference proteome</keyword>
<dbReference type="EMBL" id="BLJE01000002">
    <property type="protein sequence ID" value="GFE64362.1"/>
    <property type="molecule type" value="Genomic_DNA"/>
</dbReference>
<gene>
    <name evidence="2" type="ORF">KIN_14360</name>
</gene>
<dbReference type="AlphaFoldDB" id="A0A6N6JGL9"/>
<organism evidence="2 3">
    <name type="scientific">Litoreibacter roseus</name>
    <dbReference type="NCBI Taxonomy" id="2601869"/>
    <lineage>
        <taxon>Bacteria</taxon>
        <taxon>Pseudomonadati</taxon>
        <taxon>Pseudomonadota</taxon>
        <taxon>Alphaproteobacteria</taxon>
        <taxon>Rhodobacterales</taxon>
        <taxon>Roseobacteraceae</taxon>
        <taxon>Litoreibacter</taxon>
    </lineage>
</organism>
<name>A0A6N6JGL9_9RHOB</name>
<evidence type="ECO:0000313" key="3">
    <source>
        <dbReference type="Proteomes" id="UP000436822"/>
    </source>
</evidence>
<sequence>MKGQIMAHYKRKRSRLKGRNKGYSAKGLERRLKVKAEDLRWLQNYPRWHDKLHHIRPSRRAERKRERELLKGIDPDNLAWPVSRKPHHYFW</sequence>
<proteinExistence type="predicted"/>